<evidence type="ECO:0000313" key="1">
    <source>
        <dbReference type="EMBL" id="GHB00408.1"/>
    </source>
</evidence>
<dbReference type="Pfam" id="PF00106">
    <property type="entry name" value="adh_short"/>
    <property type="match status" value="1"/>
</dbReference>
<reference evidence="1" key="2">
    <citation type="submission" date="2020-09" db="EMBL/GenBank/DDBJ databases">
        <authorList>
            <person name="Sun Q."/>
            <person name="Kim S."/>
        </authorList>
    </citation>
    <scope>NUCLEOTIDE SEQUENCE</scope>
    <source>
        <strain evidence="1">KCTC 32513</strain>
    </source>
</reference>
<dbReference type="InterPro" id="IPR002347">
    <property type="entry name" value="SDR_fam"/>
</dbReference>
<keyword evidence="2" id="KW-1185">Reference proteome</keyword>
<gene>
    <name evidence="1" type="ORF">GCM10009069_23980</name>
</gene>
<proteinExistence type="predicted"/>
<evidence type="ECO:0000313" key="2">
    <source>
        <dbReference type="Proteomes" id="UP000634004"/>
    </source>
</evidence>
<dbReference type="SUPFAM" id="SSF51735">
    <property type="entry name" value="NAD(P)-binding Rossmann-fold domains"/>
    <property type="match status" value="1"/>
</dbReference>
<organism evidence="1 2">
    <name type="scientific">Algimonas arctica</name>
    <dbReference type="NCBI Taxonomy" id="1479486"/>
    <lineage>
        <taxon>Bacteria</taxon>
        <taxon>Pseudomonadati</taxon>
        <taxon>Pseudomonadota</taxon>
        <taxon>Alphaproteobacteria</taxon>
        <taxon>Maricaulales</taxon>
        <taxon>Robiginitomaculaceae</taxon>
        <taxon>Algimonas</taxon>
    </lineage>
</organism>
<dbReference type="RefSeq" id="WP_189498766.1">
    <property type="nucleotide sequence ID" value="NZ_BMZH01000011.1"/>
</dbReference>
<sequence length="245" mass="26110">MLESFNAPIRACVIGSTGGIGRALVDALAASDRVETLYALSRAGAAHPSPKVQNLTFDFLNEASVSAAAEALREIGKFDLIIVATGLLQGGGIAPEKNMRALDLDALRTSFEVNTFGPALTAKYFLPLLRRDDKAVFAALSARVGSIADNRLGGWYSYRASKAALNMMLKTLSIETQRRWTNQIIIGLHPGTVDTGLSKPFQSNVPDGQLFTPAFSALKLLAVVDQVGPDDTGGLFAWDGARVPF</sequence>
<dbReference type="Proteomes" id="UP000634004">
    <property type="component" value="Unassembled WGS sequence"/>
</dbReference>
<dbReference type="InterPro" id="IPR051468">
    <property type="entry name" value="Fungal_SecMetab_SDRs"/>
</dbReference>
<dbReference type="PANTHER" id="PTHR43544:SF12">
    <property type="entry name" value="NAD(P)-BINDING ROSSMANN-FOLD SUPERFAMILY PROTEIN"/>
    <property type="match status" value="1"/>
</dbReference>
<accession>A0A8J3G394</accession>
<dbReference type="PRINTS" id="PR00081">
    <property type="entry name" value="GDHRDH"/>
</dbReference>
<reference evidence="1" key="1">
    <citation type="journal article" date="2014" name="Int. J. Syst. Evol. Microbiol.">
        <title>Complete genome sequence of Corynebacterium casei LMG S-19264T (=DSM 44701T), isolated from a smear-ripened cheese.</title>
        <authorList>
            <consortium name="US DOE Joint Genome Institute (JGI-PGF)"/>
            <person name="Walter F."/>
            <person name="Albersmeier A."/>
            <person name="Kalinowski J."/>
            <person name="Ruckert C."/>
        </authorList>
    </citation>
    <scope>NUCLEOTIDE SEQUENCE</scope>
    <source>
        <strain evidence="1">KCTC 32513</strain>
    </source>
</reference>
<comment type="caution">
    <text evidence="1">The sequence shown here is derived from an EMBL/GenBank/DDBJ whole genome shotgun (WGS) entry which is preliminary data.</text>
</comment>
<dbReference type="EMBL" id="BMZH01000011">
    <property type="protein sequence ID" value="GHB00408.1"/>
    <property type="molecule type" value="Genomic_DNA"/>
</dbReference>
<protein>
    <submittedName>
        <fullName evidence="1">SDR family oxidoreductase</fullName>
    </submittedName>
</protein>
<dbReference type="AlphaFoldDB" id="A0A8J3G394"/>
<name>A0A8J3G394_9PROT</name>
<dbReference type="PANTHER" id="PTHR43544">
    <property type="entry name" value="SHORT-CHAIN DEHYDROGENASE/REDUCTASE"/>
    <property type="match status" value="1"/>
</dbReference>
<dbReference type="GO" id="GO:0005737">
    <property type="term" value="C:cytoplasm"/>
    <property type="evidence" value="ECO:0007669"/>
    <property type="project" value="TreeGrafter"/>
</dbReference>
<dbReference type="InterPro" id="IPR036291">
    <property type="entry name" value="NAD(P)-bd_dom_sf"/>
</dbReference>
<dbReference type="GO" id="GO:0016491">
    <property type="term" value="F:oxidoreductase activity"/>
    <property type="evidence" value="ECO:0007669"/>
    <property type="project" value="TreeGrafter"/>
</dbReference>
<dbReference type="Gene3D" id="3.40.50.720">
    <property type="entry name" value="NAD(P)-binding Rossmann-like Domain"/>
    <property type="match status" value="1"/>
</dbReference>